<dbReference type="InParanoid" id="H6QT23"/>
<accession>H6QT23</accession>
<dbReference type="KEGG" id="pgr:PGTG_21983"/>
<evidence type="ECO:0000313" key="2">
    <source>
        <dbReference type="EMBL" id="EHS63980.1"/>
    </source>
</evidence>
<keyword evidence="3" id="KW-1185">Reference proteome</keyword>
<dbReference type="HOGENOM" id="CLU_1038759_0_0_1"/>
<dbReference type="GeneID" id="13541887"/>
<feature type="region of interest" description="Disordered" evidence="1">
    <location>
        <begin position="41"/>
        <end position="60"/>
    </location>
</feature>
<dbReference type="VEuPathDB" id="FungiDB:PGTG_21983"/>
<dbReference type="RefSeq" id="XP_003889342.1">
    <property type="nucleotide sequence ID" value="XM_003889293.1"/>
</dbReference>
<dbReference type="OrthoDB" id="10616718at2759"/>
<sequence>MTAYPTAFRFFRCTRFPGTNPEDPPDACRPVPLKHSRPARRVAGVGSHPPPGPLRQPGKTETGLVGLTKSRGDGSFNFSLCHHSYCQALYSLVPASQDEFGMETCSGQTVNNMRNWTRTRAWPAFLAGIWISSVLLLQKCFLVSQDRAVDAVVGPLFAGKRKRGFFRSCRPKGRAARPEVRPFLISVWSDPIIMSGFTQPKFRAHGSSGFACSLFSSLLKSVRSWALDEEDRRAGGSKECIQPVSQTIKLKGWVVFGKSSYRHSLITM</sequence>
<organism evidence="2 3">
    <name type="scientific">Puccinia graminis f. sp. tritici (strain CRL 75-36-700-3 / race SCCL)</name>
    <name type="common">Black stem rust fungus</name>
    <dbReference type="NCBI Taxonomy" id="418459"/>
    <lineage>
        <taxon>Eukaryota</taxon>
        <taxon>Fungi</taxon>
        <taxon>Dikarya</taxon>
        <taxon>Basidiomycota</taxon>
        <taxon>Pucciniomycotina</taxon>
        <taxon>Pucciniomycetes</taxon>
        <taxon>Pucciniales</taxon>
        <taxon>Pucciniaceae</taxon>
        <taxon>Puccinia</taxon>
    </lineage>
</organism>
<reference evidence="3" key="1">
    <citation type="journal article" date="2011" name="Proc. Natl. Acad. Sci. U.S.A.">
        <title>Obligate biotrophy features unraveled by the genomic analysis of rust fungi.</title>
        <authorList>
            <person name="Duplessis S."/>
            <person name="Cuomo C.A."/>
            <person name="Lin Y.-C."/>
            <person name="Aerts A."/>
            <person name="Tisserant E."/>
            <person name="Veneault-Fourrey C."/>
            <person name="Joly D.L."/>
            <person name="Hacquard S."/>
            <person name="Amselem J."/>
            <person name="Cantarel B.L."/>
            <person name="Chiu R."/>
            <person name="Coutinho P.M."/>
            <person name="Feau N."/>
            <person name="Field M."/>
            <person name="Frey P."/>
            <person name="Gelhaye E."/>
            <person name="Goldberg J."/>
            <person name="Grabherr M.G."/>
            <person name="Kodira C.D."/>
            <person name="Kohler A."/>
            <person name="Kuees U."/>
            <person name="Lindquist E.A."/>
            <person name="Lucas S.M."/>
            <person name="Mago R."/>
            <person name="Mauceli E."/>
            <person name="Morin E."/>
            <person name="Murat C."/>
            <person name="Pangilinan J.L."/>
            <person name="Park R."/>
            <person name="Pearson M."/>
            <person name="Quesneville H."/>
            <person name="Rouhier N."/>
            <person name="Sakthikumar S."/>
            <person name="Salamov A.A."/>
            <person name="Schmutz J."/>
            <person name="Selles B."/>
            <person name="Shapiro H."/>
            <person name="Tanguay P."/>
            <person name="Tuskan G.A."/>
            <person name="Henrissat B."/>
            <person name="Van de Peer Y."/>
            <person name="Rouze P."/>
            <person name="Ellis J.G."/>
            <person name="Dodds P.N."/>
            <person name="Schein J.E."/>
            <person name="Zhong S."/>
            <person name="Hamelin R.C."/>
            <person name="Grigoriev I.V."/>
            <person name="Szabo L.J."/>
            <person name="Martin F."/>
        </authorList>
    </citation>
    <scope>NUCLEOTIDE SEQUENCE [LARGE SCALE GENOMIC DNA]</scope>
    <source>
        <strain evidence="3">CRL 75-36-700-3 / race SCCL</strain>
    </source>
</reference>
<evidence type="ECO:0000256" key="1">
    <source>
        <dbReference type="SAM" id="MobiDB-lite"/>
    </source>
</evidence>
<dbReference type="AlphaFoldDB" id="H6QT23"/>
<protein>
    <submittedName>
        <fullName evidence="2">Uncharacterized protein</fullName>
    </submittedName>
</protein>
<dbReference type="EMBL" id="DS178304">
    <property type="protein sequence ID" value="EHS63980.1"/>
    <property type="molecule type" value="Genomic_DNA"/>
</dbReference>
<proteinExistence type="predicted"/>
<evidence type="ECO:0000313" key="3">
    <source>
        <dbReference type="Proteomes" id="UP000008783"/>
    </source>
</evidence>
<name>H6QT23_PUCGT</name>
<dbReference type="Proteomes" id="UP000008783">
    <property type="component" value="Unassembled WGS sequence"/>
</dbReference>
<gene>
    <name evidence="2" type="ORF">PGTG_21983</name>
</gene>